<dbReference type="Proteomes" id="UP000824118">
    <property type="component" value="Unassembled WGS sequence"/>
</dbReference>
<dbReference type="InterPro" id="IPR023214">
    <property type="entry name" value="HAD_sf"/>
</dbReference>
<comment type="caution">
    <text evidence="1">The sequence shown here is derived from an EMBL/GenBank/DDBJ whole genome shotgun (WGS) entry which is preliminary data.</text>
</comment>
<organism evidence="1 2">
    <name type="scientific">Candidatus Limousia pullorum</name>
    <dbReference type="NCBI Taxonomy" id="2840860"/>
    <lineage>
        <taxon>Bacteria</taxon>
        <taxon>Bacillati</taxon>
        <taxon>Bacillota</taxon>
        <taxon>Clostridia</taxon>
        <taxon>Eubacteriales</taxon>
        <taxon>Oscillospiraceae</taxon>
        <taxon>Oscillospiraceae incertae sedis</taxon>
        <taxon>Candidatus Limousia</taxon>
    </lineage>
</organism>
<reference evidence="1" key="1">
    <citation type="submission" date="2020-10" db="EMBL/GenBank/DDBJ databases">
        <authorList>
            <person name="Gilroy R."/>
        </authorList>
    </citation>
    <scope>NUCLEOTIDE SEQUENCE</scope>
    <source>
        <strain evidence="1">ChiGjej1B1-1684</strain>
    </source>
</reference>
<dbReference type="SUPFAM" id="SSF56784">
    <property type="entry name" value="HAD-like"/>
    <property type="match status" value="1"/>
</dbReference>
<dbReference type="SFLD" id="SFLDG01144">
    <property type="entry name" value="C2.B.4:_PGP_Like"/>
    <property type="match status" value="1"/>
</dbReference>
<keyword evidence="1" id="KW-0378">Hydrolase</keyword>
<dbReference type="InterPro" id="IPR006379">
    <property type="entry name" value="HAD-SF_hydro_IIB"/>
</dbReference>
<gene>
    <name evidence="1" type="ORF">IAD22_07585</name>
</gene>
<dbReference type="AlphaFoldDB" id="A0A9D1S902"/>
<proteinExistence type="predicted"/>
<name>A0A9D1S902_9FIRM</name>
<dbReference type="GO" id="GO:0016791">
    <property type="term" value="F:phosphatase activity"/>
    <property type="evidence" value="ECO:0007669"/>
    <property type="project" value="TreeGrafter"/>
</dbReference>
<dbReference type="GO" id="GO:0000287">
    <property type="term" value="F:magnesium ion binding"/>
    <property type="evidence" value="ECO:0007669"/>
    <property type="project" value="TreeGrafter"/>
</dbReference>
<evidence type="ECO:0000313" key="2">
    <source>
        <dbReference type="Proteomes" id="UP000824118"/>
    </source>
</evidence>
<dbReference type="NCBIfam" id="TIGR00099">
    <property type="entry name" value="Cof-subfamily"/>
    <property type="match status" value="1"/>
</dbReference>
<dbReference type="PROSITE" id="PS01228">
    <property type="entry name" value="COF_1"/>
    <property type="match status" value="1"/>
</dbReference>
<dbReference type="PANTHER" id="PTHR10000:SF53">
    <property type="entry name" value="5-AMINO-6-(5-PHOSPHO-D-RIBITYLAMINO)URACIL PHOSPHATASE YBJI-RELATED"/>
    <property type="match status" value="1"/>
</dbReference>
<dbReference type="InterPro" id="IPR000150">
    <property type="entry name" value="Cof"/>
</dbReference>
<evidence type="ECO:0000313" key="1">
    <source>
        <dbReference type="EMBL" id="HIU50858.1"/>
    </source>
</evidence>
<dbReference type="CDD" id="cd07518">
    <property type="entry name" value="HAD_YbiV-Like"/>
    <property type="match status" value="1"/>
</dbReference>
<reference evidence="1" key="2">
    <citation type="journal article" date="2021" name="PeerJ">
        <title>Extensive microbial diversity within the chicken gut microbiome revealed by metagenomics and culture.</title>
        <authorList>
            <person name="Gilroy R."/>
            <person name="Ravi A."/>
            <person name="Getino M."/>
            <person name="Pursley I."/>
            <person name="Horton D.L."/>
            <person name="Alikhan N.F."/>
            <person name="Baker D."/>
            <person name="Gharbi K."/>
            <person name="Hall N."/>
            <person name="Watson M."/>
            <person name="Adriaenssens E.M."/>
            <person name="Foster-Nyarko E."/>
            <person name="Jarju S."/>
            <person name="Secka A."/>
            <person name="Antonio M."/>
            <person name="Oren A."/>
            <person name="Chaudhuri R.R."/>
            <person name="La Ragione R."/>
            <person name="Hildebrand F."/>
            <person name="Pallen M.J."/>
        </authorList>
    </citation>
    <scope>NUCLEOTIDE SEQUENCE</scope>
    <source>
        <strain evidence="1">ChiGjej1B1-1684</strain>
    </source>
</reference>
<dbReference type="SFLD" id="SFLDS00003">
    <property type="entry name" value="Haloacid_Dehalogenase"/>
    <property type="match status" value="1"/>
</dbReference>
<dbReference type="NCBIfam" id="TIGR01484">
    <property type="entry name" value="HAD-SF-IIB"/>
    <property type="match status" value="1"/>
</dbReference>
<dbReference type="GO" id="GO:0005829">
    <property type="term" value="C:cytosol"/>
    <property type="evidence" value="ECO:0007669"/>
    <property type="project" value="TreeGrafter"/>
</dbReference>
<sequence length="263" mass="29488">MIKLVATDMDGTLLNDKKELPKDFCSFAASHKDIKMVIASGRQYFNLIKTFPNNVEDFIFIADNGAVVFEKGKPLFIDSIDMDVVEELLKEIHKIEGVACVLCGAKSAYISTVDDIALKNIQMYYAKVKFEMKSLDRIGDDNILKIAVFLNKEAETKLYPAIAHLNNPDGRLSAVLSGDSWVDIMNRETNKGTALKKIMDIYGIKPEESMAFGDYHNDLEMIKVCKESYAMENAHDDIKAAAKYIAPSNNDEGVMKVLLERIK</sequence>
<dbReference type="Gene3D" id="3.40.50.1000">
    <property type="entry name" value="HAD superfamily/HAD-like"/>
    <property type="match status" value="1"/>
</dbReference>
<dbReference type="InterPro" id="IPR036412">
    <property type="entry name" value="HAD-like_sf"/>
</dbReference>
<dbReference type="Gene3D" id="3.30.1240.10">
    <property type="match status" value="1"/>
</dbReference>
<dbReference type="PANTHER" id="PTHR10000">
    <property type="entry name" value="PHOSPHOSERINE PHOSPHATASE"/>
    <property type="match status" value="1"/>
</dbReference>
<dbReference type="EMBL" id="DVNG01000113">
    <property type="protein sequence ID" value="HIU50858.1"/>
    <property type="molecule type" value="Genomic_DNA"/>
</dbReference>
<accession>A0A9D1S902</accession>
<dbReference type="SFLD" id="SFLDG01140">
    <property type="entry name" value="C2.B:_Phosphomannomutase_and_P"/>
    <property type="match status" value="1"/>
</dbReference>
<dbReference type="Pfam" id="PF08282">
    <property type="entry name" value="Hydrolase_3"/>
    <property type="match status" value="1"/>
</dbReference>
<protein>
    <submittedName>
        <fullName evidence="1">HAD family hydrolase</fullName>
    </submittedName>
</protein>